<dbReference type="GO" id="GO:0005789">
    <property type="term" value="C:endoplasmic reticulum membrane"/>
    <property type="evidence" value="ECO:0007669"/>
    <property type="project" value="TreeGrafter"/>
</dbReference>
<evidence type="ECO:0000256" key="3">
    <source>
        <dbReference type="ARBA" id="ARBA00004991"/>
    </source>
</evidence>
<feature type="transmembrane region" description="Helical" evidence="11">
    <location>
        <begin position="174"/>
        <end position="193"/>
    </location>
</feature>
<keyword evidence="6" id="KW-0521">NADP</keyword>
<feature type="transmembrane region" description="Helical" evidence="11">
    <location>
        <begin position="239"/>
        <end position="258"/>
    </location>
</feature>
<dbReference type="SUPFAM" id="SSF51735">
    <property type="entry name" value="NAD(P)-binding Rossmann-fold domains"/>
    <property type="match status" value="1"/>
</dbReference>
<dbReference type="PANTHER" id="PTHR43550:SF3">
    <property type="entry name" value="3-KETODIHYDROSPHINGOSINE REDUCTASE"/>
    <property type="match status" value="1"/>
</dbReference>
<dbReference type="EMBL" id="CAEY01001409">
    <property type="status" value="NOT_ANNOTATED_CDS"/>
    <property type="molecule type" value="Genomic_DNA"/>
</dbReference>
<organism evidence="12 13">
    <name type="scientific">Tetranychus urticae</name>
    <name type="common">Two-spotted spider mite</name>
    <dbReference type="NCBI Taxonomy" id="32264"/>
    <lineage>
        <taxon>Eukaryota</taxon>
        <taxon>Metazoa</taxon>
        <taxon>Ecdysozoa</taxon>
        <taxon>Arthropoda</taxon>
        <taxon>Chelicerata</taxon>
        <taxon>Arachnida</taxon>
        <taxon>Acari</taxon>
        <taxon>Acariformes</taxon>
        <taxon>Trombidiformes</taxon>
        <taxon>Prostigmata</taxon>
        <taxon>Eleutherengona</taxon>
        <taxon>Raphignathae</taxon>
        <taxon>Tetranychoidea</taxon>
        <taxon>Tetranychidae</taxon>
        <taxon>Tetranychus</taxon>
    </lineage>
</organism>
<keyword evidence="13" id="KW-1185">Reference proteome</keyword>
<keyword evidence="5" id="KW-0256">Endoplasmic reticulum</keyword>
<evidence type="ECO:0000256" key="8">
    <source>
        <dbReference type="ARBA" id="ARBA00023002"/>
    </source>
</evidence>
<keyword evidence="11" id="KW-0472">Membrane</keyword>
<evidence type="ECO:0000313" key="12">
    <source>
        <dbReference type="EnsemblMetazoa" id="tetur511g00010.1"/>
    </source>
</evidence>
<dbReference type="STRING" id="32264.T1L5P5"/>
<keyword evidence="4" id="KW-0547">Nucleotide-binding</keyword>
<keyword evidence="8" id="KW-0560">Oxidoreductase</keyword>
<protein>
    <recommendedName>
        <fullName evidence="10">3-dehydrosphinganine reductase</fullName>
        <ecNumber evidence="10">1.1.1.102</ecNumber>
    </recommendedName>
</protein>
<evidence type="ECO:0000256" key="9">
    <source>
        <dbReference type="ARBA" id="ARBA00023098"/>
    </source>
</evidence>
<evidence type="ECO:0000256" key="11">
    <source>
        <dbReference type="SAM" id="Phobius"/>
    </source>
</evidence>
<evidence type="ECO:0000256" key="5">
    <source>
        <dbReference type="ARBA" id="ARBA00022824"/>
    </source>
</evidence>
<sequence length="260" mass="29064">MNFDTTFVLNMLTAVLLIVVAVVLYVNYGFKRKVNIKGKHVLISGGSKGIGLEVAAQCFQQGAKVTILARDENGLKEAKKYICSKSETKRDSEVIYFPVNVSKDYELLETIIQKAEDELGPIYGLFNIVGKAVCYRFLETPLNDFDDMIKVNYQSTVNCTRAVLKKMVTRNEGFIEITSSMAGLFGIYGFSAYSASKFALLGFAQTLAMEMKPHNISITITYPPDTDTPGFALENTTKVIMNFSLFARLIFIFCSILFKY</sequence>
<proteinExistence type="predicted"/>
<dbReference type="AlphaFoldDB" id="T1L5P5"/>
<comment type="subcellular location">
    <subcellularLocation>
        <location evidence="1">Endoplasmic reticulum</location>
    </subcellularLocation>
</comment>
<keyword evidence="9" id="KW-0443">Lipid metabolism</keyword>
<evidence type="ECO:0000256" key="4">
    <source>
        <dbReference type="ARBA" id="ARBA00022741"/>
    </source>
</evidence>
<dbReference type="PANTHER" id="PTHR43550">
    <property type="entry name" value="3-KETODIHYDROSPHINGOSINE REDUCTASE"/>
    <property type="match status" value="1"/>
</dbReference>
<dbReference type="GO" id="GO:0006666">
    <property type="term" value="P:3-keto-sphinganine metabolic process"/>
    <property type="evidence" value="ECO:0007669"/>
    <property type="project" value="InterPro"/>
</dbReference>
<dbReference type="CDD" id="cd08939">
    <property type="entry name" value="KDSR-like_SDR_c"/>
    <property type="match status" value="1"/>
</dbReference>
<evidence type="ECO:0000313" key="13">
    <source>
        <dbReference type="Proteomes" id="UP000015104"/>
    </source>
</evidence>
<keyword evidence="7" id="KW-0746">Sphingolipid metabolism</keyword>
<dbReference type="Proteomes" id="UP000015104">
    <property type="component" value="Unassembled WGS sequence"/>
</dbReference>
<dbReference type="InterPro" id="IPR045022">
    <property type="entry name" value="KDSR-like"/>
</dbReference>
<keyword evidence="11" id="KW-0812">Transmembrane</keyword>
<keyword evidence="11" id="KW-1133">Transmembrane helix</keyword>
<feature type="transmembrane region" description="Helical" evidence="11">
    <location>
        <begin position="6"/>
        <end position="30"/>
    </location>
</feature>
<dbReference type="eggNOG" id="KOG1210">
    <property type="taxonomic scope" value="Eukaryota"/>
</dbReference>
<reference evidence="13" key="1">
    <citation type="submission" date="2011-08" db="EMBL/GenBank/DDBJ databases">
        <authorList>
            <person name="Rombauts S."/>
        </authorList>
    </citation>
    <scope>NUCLEOTIDE SEQUENCE</scope>
    <source>
        <strain evidence="13">London</strain>
    </source>
</reference>
<dbReference type="PRINTS" id="PR00081">
    <property type="entry name" value="GDHRDH"/>
</dbReference>
<evidence type="ECO:0000256" key="1">
    <source>
        <dbReference type="ARBA" id="ARBA00004240"/>
    </source>
</evidence>
<dbReference type="GO" id="GO:0047560">
    <property type="term" value="F:3-dehydrosphinganine reductase activity"/>
    <property type="evidence" value="ECO:0007669"/>
    <property type="project" value="UniProtKB-EC"/>
</dbReference>
<comment type="pathway">
    <text evidence="3">Sphingolipid metabolism.</text>
</comment>
<dbReference type="GO" id="GO:0030148">
    <property type="term" value="P:sphingolipid biosynthetic process"/>
    <property type="evidence" value="ECO:0007669"/>
    <property type="project" value="InterPro"/>
</dbReference>
<dbReference type="EC" id="1.1.1.102" evidence="10"/>
<dbReference type="InterPro" id="IPR020904">
    <property type="entry name" value="Sc_DH/Rdtase_CS"/>
</dbReference>
<dbReference type="InterPro" id="IPR002347">
    <property type="entry name" value="SDR_fam"/>
</dbReference>
<evidence type="ECO:0000256" key="2">
    <source>
        <dbReference type="ARBA" id="ARBA00004760"/>
    </source>
</evidence>
<evidence type="ECO:0000256" key="6">
    <source>
        <dbReference type="ARBA" id="ARBA00022857"/>
    </source>
</evidence>
<dbReference type="HOGENOM" id="CLU_010194_2_1_1"/>
<dbReference type="Gene3D" id="3.40.50.720">
    <property type="entry name" value="NAD(P)-binding Rossmann-like Domain"/>
    <property type="match status" value="1"/>
</dbReference>
<dbReference type="PROSITE" id="PS00061">
    <property type="entry name" value="ADH_SHORT"/>
    <property type="match status" value="1"/>
</dbReference>
<dbReference type="EnsemblMetazoa" id="tetur511g00010.1">
    <property type="protein sequence ID" value="tetur511g00010.1"/>
    <property type="gene ID" value="tetur511g00010"/>
</dbReference>
<evidence type="ECO:0000256" key="10">
    <source>
        <dbReference type="ARBA" id="ARBA00026112"/>
    </source>
</evidence>
<comment type="pathway">
    <text evidence="2">Lipid metabolism; sphingolipid metabolism.</text>
</comment>
<evidence type="ECO:0000256" key="7">
    <source>
        <dbReference type="ARBA" id="ARBA00022919"/>
    </source>
</evidence>
<dbReference type="GO" id="GO:0000166">
    <property type="term" value="F:nucleotide binding"/>
    <property type="evidence" value="ECO:0007669"/>
    <property type="project" value="UniProtKB-KW"/>
</dbReference>
<dbReference type="Pfam" id="PF00106">
    <property type="entry name" value="adh_short"/>
    <property type="match status" value="1"/>
</dbReference>
<accession>T1L5P5</accession>
<reference evidence="12" key="2">
    <citation type="submission" date="2015-06" db="UniProtKB">
        <authorList>
            <consortium name="EnsemblMetazoa"/>
        </authorList>
    </citation>
    <scope>IDENTIFICATION</scope>
</reference>
<dbReference type="InterPro" id="IPR036291">
    <property type="entry name" value="NAD(P)-bd_dom_sf"/>
</dbReference>
<name>T1L5P5_TETUR</name>